<feature type="compositionally biased region" description="Low complexity" evidence="1">
    <location>
        <begin position="219"/>
        <end position="235"/>
    </location>
</feature>
<feature type="compositionally biased region" description="Pro residues" evidence="1">
    <location>
        <begin position="420"/>
        <end position="449"/>
    </location>
</feature>
<dbReference type="AlphaFoldDB" id="A0AAD2CM06"/>
<feature type="non-terminal residue" evidence="2">
    <location>
        <position position="909"/>
    </location>
</feature>
<evidence type="ECO:0000256" key="1">
    <source>
        <dbReference type="SAM" id="MobiDB-lite"/>
    </source>
</evidence>
<proteinExistence type="predicted"/>
<gene>
    <name evidence="2" type="ORF">CYCCA115_LOCUS5053</name>
</gene>
<dbReference type="PRINTS" id="PR01217">
    <property type="entry name" value="PRICHEXTENSN"/>
</dbReference>
<feature type="region of interest" description="Disordered" evidence="1">
    <location>
        <begin position="195"/>
        <end position="235"/>
    </location>
</feature>
<feature type="non-terminal residue" evidence="2">
    <location>
        <position position="1"/>
    </location>
</feature>
<evidence type="ECO:0000313" key="3">
    <source>
        <dbReference type="Proteomes" id="UP001295423"/>
    </source>
</evidence>
<feature type="region of interest" description="Disordered" evidence="1">
    <location>
        <begin position="755"/>
        <end position="909"/>
    </location>
</feature>
<sequence>KQQKQQEQQDPPSSAESKTAEDLSGLGTVLEDLVEEEEEEEEEEVASPDAIETGVPATDTSSTEAPTTAAAEVNDKNEGLSKMEIQRKLIIKELREVFGKLMMMGEHVVESISLRDPTKEELNKSKRKSLATVEDSHKKIVMKDLAIRVSGIYRNDHHVVEAMSPDGSKVAVQVQPDIAQAATLATMALTEALENVDDEGKEEEIGQTDMEETPTLSLQQQQQEQQSKDSLPPTLTTLKPLLMKDLPRANFSFTSAAKNMSHDNHGSDDDISVLSKVTMPSIYVGMSKRHASSVPLCLNPNTGAITTQFHIVFDPTFSTAATNVDDLPDFGSEAWSKLFGDSVYQYVLDDPEDPLRPPDPTNNPPPPLTPTKPQVDSSGATIPSIQRETVIENPPAVSPVQPPPSQRENVTPFPTTPTNQPKPSPPPQPTPPPVRTPQPTAPPCKPAPQPSATRTSCRSNKAQTPKLFGYDGHGPAGYTAPLKSQSPETNNFYTYFSAYFNHSNIELEHSHDCSFIPSSYKARATKDPDVFTYNQAVNGPNSKKWCEAARKEIEELEGKFTWIEACAYPSVQLRSVGCNYNIGIASDRAHTFGDKSGLMGFSYKYTDIPYMCFNAAKSWQLGWYTSKADSITPSSSSATYSIKRAGIVEYDTTANKVLIQIRQTSSTTFYNINYNHATGLSEGTQEGANRVLVVSKDEAVDSNASMAQANLSSGNSFAISNFNGKSGETLTISFTLLENNEANVDIVLTGFQETSPTASITPSPAPSKAPNKILSRAPSPSKAPSKTPTRAPSNAPINAPSSMLPSHVPSIQPSAKIVASDSIQPSSTASASEKTSSSRALLTPASGNTSLSPSSSPSLGSSKTPSILRRKAPSTVPSTVPSDRPSTKIFTSVSIQPSSDPSASVMPSH</sequence>
<feature type="compositionally biased region" description="Acidic residues" evidence="1">
    <location>
        <begin position="32"/>
        <end position="46"/>
    </location>
</feature>
<feature type="compositionally biased region" description="Low complexity" evidence="1">
    <location>
        <begin position="826"/>
        <end position="838"/>
    </location>
</feature>
<feature type="region of interest" description="Disordered" evidence="1">
    <location>
        <begin position="1"/>
        <end position="75"/>
    </location>
</feature>
<dbReference type="EMBL" id="CAKOGP040000553">
    <property type="protein sequence ID" value="CAJ1936136.1"/>
    <property type="molecule type" value="Genomic_DNA"/>
</dbReference>
<dbReference type="Proteomes" id="UP001295423">
    <property type="component" value="Unassembled WGS sequence"/>
</dbReference>
<accession>A0AAD2CM06</accession>
<reference evidence="2" key="1">
    <citation type="submission" date="2023-08" db="EMBL/GenBank/DDBJ databases">
        <authorList>
            <person name="Audoor S."/>
            <person name="Bilcke G."/>
        </authorList>
    </citation>
    <scope>NUCLEOTIDE SEQUENCE</scope>
</reference>
<feature type="compositionally biased region" description="Polar residues" evidence="1">
    <location>
        <begin position="374"/>
        <end position="387"/>
    </location>
</feature>
<keyword evidence="3" id="KW-1185">Reference proteome</keyword>
<comment type="caution">
    <text evidence="2">The sequence shown here is derived from an EMBL/GenBank/DDBJ whole genome shotgun (WGS) entry which is preliminary data.</text>
</comment>
<feature type="compositionally biased region" description="Pro residues" evidence="1">
    <location>
        <begin position="396"/>
        <end position="405"/>
    </location>
</feature>
<protein>
    <submittedName>
        <fullName evidence="2">Uncharacterized protein</fullName>
    </submittedName>
</protein>
<feature type="compositionally biased region" description="Pro residues" evidence="1">
    <location>
        <begin position="357"/>
        <end position="370"/>
    </location>
</feature>
<name>A0AAD2CM06_9STRA</name>
<feature type="compositionally biased region" description="Polar residues" evidence="1">
    <location>
        <begin position="791"/>
        <end position="813"/>
    </location>
</feature>
<feature type="region of interest" description="Disordered" evidence="1">
    <location>
        <begin position="348"/>
        <end position="466"/>
    </location>
</feature>
<feature type="compositionally biased region" description="Low complexity" evidence="1">
    <location>
        <begin position="56"/>
        <end position="72"/>
    </location>
</feature>
<feature type="compositionally biased region" description="Low complexity" evidence="1">
    <location>
        <begin position="846"/>
        <end position="866"/>
    </location>
</feature>
<feature type="compositionally biased region" description="Low complexity" evidence="1">
    <location>
        <begin position="755"/>
        <end position="790"/>
    </location>
</feature>
<feature type="compositionally biased region" description="Acidic residues" evidence="1">
    <location>
        <begin position="195"/>
        <end position="212"/>
    </location>
</feature>
<feature type="compositionally biased region" description="Polar residues" evidence="1">
    <location>
        <begin position="454"/>
        <end position="463"/>
    </location>
</feature>
<evidence type="ECO:0000313" key="2">
    <source>
        <dbReference type="EMBL" id="CAJ1936136.1"/>
    </source>
</evidence>
<organism evidence="2 3">
    <name type="scientific">Cylindrotheca closterium</name>
    <dbReference type="NCBI Taxonomy" id="2856"/>
    <lineage>
        <taxon>Eukaryota</taxon>
        <taxon>Sar</taxon>
        <taxon>Stramenopiles</taxon>
        <taxon>Ochrophyta</taxon>
        <taxon>Bacillariophyta</taxon>
        <taxon>Bacillariophyceae</taxon>
        <taxon>Bacillariophycidae</taxon>
        <taxon>Bacillariales</taxon>
        <taxon>Bacillariaceae</taxon>
        <taxon>Cylindrotheca</taxon>
    </lineage>
</organism>
<feature type="compositionally biased region" description="Polar residues" evidence="1">
    <location>
        <begin position="888"/>
        <end position="909"/>
    </location>
</feature>